<protein>
    <submittedName>
        <fullName evidence="1">Tail</fullName>
    </submittedName>
</protein>
<dbReference type="EMBL" id="BK068092">
    <property type="protein sequence ID" value="DBA55068.1"/>
    <property type="molecule type" value="Genomic_DNA"/>
</dbReference>
<dbReference type="InterPro" id="IPR027848">
    <property type="entry name" value="DUF4494"/>
</dbReference>
<proteinExistence type="predicted"/>
<reference evidence="1" key="2">
    <citation type="submission" date="2024-05" db="EMBL/GenBank/DDBJ databases">
        <authorList>
            <person name="Matrishin C.B."/>
            <person name="Kauffman K.M."/>
        </authorList>
    </citation>
    <scope>NUCLEOTIDE SEQUENCE</scope>
</reference>
<reference evidence="1" key="1">
    <citation type="journal article" date="2023" name="Microbiome">
        <title>Phages are unrecognized players in the ecology of the oral pathogen Porphyromonas gingivalis.</title>
        <authorList>
            <person name="Matrishin C.B."/>
            <person name="Haase E.M."/>
            <person name="Dewhirst F.E."/>
            <person name="Mark Welch J.L."/>
            <person name="Miranda-Sanchez F."/>
            <person name="Chen T."/>
            <person name="MacFarland D.C."/>
            <person name="Kauffman K.M."/>
        </authorList>
    </citation>
    <scope>NUCLEOTIDE SEQUENCE</scope>
</reference>
<evidence type="ECO:0000313" key="1">
    <source>
        <dbReference type="EMBL" id="DBA55068.1"/>
    </source>
</evidence>
<dbReference type="Pfam" id="PF14902">
    <property type="entry name" value="DUF4494"/>
    <property type="match status" value="1"/>
</dbReference>
<organism evidence="1">
    <name type="scientific">Porphyromonas phage phage011a_WW2952</name>
    <dbReference type="NCBI Taxonomy" id="3154101"/>
    <lineage>
        <taxon>Viruses</taxon>
        <taxon>Duplodnaviria</taxon>
        <taxon>Heunggongvirae</taxon>
        <taxon>Uroviricota</taxon>
        <taxon>Caudoviricetes</taxon>
        <taxon>Alisviridae</taxon>
        <taxon>Honmavirus</taxon>
        <taxon>Honmavirus pging00F</taxon>
    </lineage>
</organism>
<accession>A0AAT9J856</accession>
<name>A0AAT9J856_9CAUD</name>
<sequence>MWFEVKVKYYAVSEACAQEKRTGIWIVDAASCTEAEARTVAEMEPFSGVEVTSVKACSATVNESENGYDGIYIAKIAYCVINEQNGKERSSIISYLYPADDIQSALKKAEDIGGVNMSEIVSVSLSKYAGFIPYEVAE</sequence>